<evidence type="ECO:0000259" key="12">
    <source>
        <dbReference type="PROSITE" id="PS51760"/>
    </source>
</evidence>
<dbReference type="GO" id="GO:0031176">
    <property type="term" value="F:endo-1,4-beta-xylanase activity"/>
    <property type="evidence" value="ECO:0007669"/>
    <property type="project" value="UniProtKB-EC"/>
</dbReference>
<evidence type="ECO:0000313" key="14">
    <source>
        <dbReference type="Proteomes" id="UP000030185"/>
    </source>
</evidence>
<evidence type="ECO:0000313" key="13">
    <source>
        <dbReference type="EMBL" id="GAL84876.1"/>
    </source>
</evidence>
<comment type="similarity">
    <text evidence="2">Belongs to the glycosyl hydrolase 10 (cellulase F) family.</text>
</comment>
<reference evidence="13 14" key="1">
    <citation type="submission" date="2014-09" db="EMBL/GenBank/DDBJ databases">
        <title>Sporocytophaga myxococcoides PG-01 genome sequencing.</title>
        <authorList>
            <person name="Liu L."/>
            <person name="Gao P.J."/>
            <person name="Chen G.J."/>
            <person name="Wang L.S."/>
        </authorList>
    </citation>
    <scope>NUCLEOTIDE SEQUENCE [LARGE SCALE GENOMIC DNA]</scope>
    <source>
        <strain evidence="13 14">PG-01</strain>
    </source>
</reference>
<dbReference type="EC" id="3.2.1.8" evidence="3"/>
<dbReference type="PANTHER" id="PTHR31490:SF88">
    <property type="entry name" value="BETA-XYLANASE"/>
    <property type="match status" value="1"/>
</dbReference>
<evidence type="ECO:0000259" key="11">
    <source>
        <dbReference type="PROSITE" id="PS51175"/>
    </source>
</evidence>
<dbReference type="Pfam" id="PF17957">
    <property type="entry name" value="Big_7"/>
    <property type="match status" value="2"/>
</dbReference>
<comment type="catalytic activity">
    <reaction evidence="1">
        <text>Endohydrolysis of (1-&gt;4)-beta-D-xylosidic linkages in xylans.</text>
        <dbReference type="EC" id="3.2.1.8"/>
    </reaction>
</comment>
<dbReference type="InterPro" id="IPR006584">
    <property type="entry name" value="Cellulose-bd_IV"/>
</dbReference>
<dbReference type="SMART" id="SM00606">
    <property type="entry name" value="CBD_IV"/>
    <property type="match status" value="2"/>
</dbReference>
<dbReference type="GO" id="GO:0045493">
    <property type="term" value="P:xylan catabolic process"/>
    <property type="evidence" value="ECO:0007669"/>
    <property type="project" value="UniProtKB-KW"/>
</dbReference>
<organism evidence="13 14">
    <name type="scientific">Sporocytophaga myxococcoides</name>
    <dbReference type="NCBI Taxonomy" id="153721"/>
    <lineage>
        <taxon>Bacteria</taxon>
        <taxon>Pseudomonadati</taxon>
        <taxon>Bacteroidota</taxon>
        <taxon>Cytophagia</taxon>
        <taxon>Cytophagales</taxon>
        <taxon>Cytophagaceae</taxon>
        <taxon>Sporocytophaga</taxon>
    </lineage>
</organism>
<evidence type="ECO:0000256" key="8">
    <source>
        <dbReference type="ARBA" id="ARBA00023295"/>
    </source>
</evidence>
<keyword evidence="7" id="KW-0119">Carbohydrate metabolism</keyword>
<evidence type="ECO:0000256" key="6">
    <source>
        <dbReference type="ARBA" id="ARBA00022801"/>
    </source>
</evidence>
<evidence type="ECO:0000256" key="7">
    <source>
        <dbReference type="ARBA" id="ARBA00023277"/>
    </source>
</evidence>
<protein>
    <recommendedName>
        <fullName evidence="3">endo-1,4-beta-xylanase</fullName>
        <ecNumber evidence="3">3.2.1.8</ecNumber>
    </recommendedName>
</protein>
<dbReference type="RefSeq" id="WP_052430074.1">
    <property type="nucleotide sequence ID" value="NZ_BBLT01000003.1"/>
</dbReference>
<dbReference type="PROSITE" id="PS00591">
    <property type="entry name" value="GH10_1"/>
    <property type="match status" value="1"/>
</dbReference>
<evidence type="ECO:0000256" key="2">
    <source>
        <dbReference type="ARBA" id="ARBA00007495"/>
    </source>
</evidence>
<dbReference type="eggNOG" id="COG3693">
    <property type="taxonomic scope" value="Bacteria"/>
</dbReference>
<dbReference type="EMBL" id="BBLT01000003">
    <property type="protein sequence ID" value="GAL84876.1"/>
    <property type="molecule type" value="Genomic_DNA"/>
</dbReference>
<dbReference type="InterPro" id="IPR001000">
    <property type="entry name" value="GH10_dom"/>
</dbReference>
<keyword evidence="8" id="KW-0326">Glycosidase</keyword>
<dbReference type="Proteomes" id="UP000030185">
    <property type="component" value="Unassembled WGS sequence"/>
</dbReference>
<dbReference type="CDD" id="cd04080">
    <property type="entry name" value="CBM6_cellulase-like"/>
    <property type="match status" value="2"/>
</dbReference>
<dbReference type="GO" id="GO:0030246">
    <property type="term" value="F:carbohydrate binding"/>
    <property type="evidence" value="ECO:0007669"/>
    <property type="project" value="InterPro"/>
</dbReference>
<evidence type="ECO:0000256" key="9">
    <source>
        <dbReference type="ARBA" id="ARBA00023326"/>
    </source>
</evidence>
<keyword evidence="14" id="KW-1185">Reference proteome</keyword>
<dbReference type="eggNOG" id="COG3979">
    <property type="taxonomic scope" value="Bacteria"/>
</dbReference>
<dbReference type="InterPro" id="IPR044846">
    <property type="entry name" value="GH10"/>
</dbReference>
<dbReference type="Pfam" id="PF03422">
    <property type="entry name" value="CBM_6"/>
    <property type="match status" value="2"/>
</dbReference>
<evidence type="ECO:0000256" key="3">
    <source>
        <dbReference type="ARBA" id="ARBA00012590"/>
    </source>
</evidence>
<dbReference type="Pfam" id="PF00331">
    <property type="entry name" value="Glyco_hydro_10"/>
    <property type="match status" value="1"/>
</dbReference>
<dbReference type="Pfam" id="PF18962">
    <property type="entry name" value="Por_Secre_tail"/>
    <property type="match status" value="1"/>
</dbReference>
<feature type="domain" description="CBM6" evidence="11">
    <location>
        <begin position="721"/>
        <end position="864"/>
    </location>
</feature>
<dbReference type="SUPFAM" id="SSF49785">
    <property type="entry name" value="Galactose-binding domain-like"/>
    <property type="match status" value="2"/>
</dbReference>
<proteinExistence type="inferred from homology"/>
<dbReference type="PROSITE" id="PS51760">
    <property type="entry name" value="GH10_2"/>
    <property type="match status" value="1"/>
</dbReference>
<feature type="active site" description="Nucleophile" evidence="10">
    <location>
        <position position="361"/>
    </location>
</feature>
<dbReference type="InterPro" id="IPR031158">
    <property type="entry name" value="GH10_AS"/>
</dbReference>
<dbReference type="OrthoDB" id="9800955at2"/>
<dbReference type="Gene3D" id="3.20.20.80">
    <property type="entry name" value="Glycosidases"/>
    <property type="match status" value="1"/>
</dbReference>
<dbReference type="InterPro" id="IPR026444">
    <property type="entry name" value="Secre_tail"/>
</dbReference>
<dbReference type="AlphaFoldDB" id="A0A098LD78"/>
<gene>
    <name evidence="13" type="ORF">MYP_2104</name>
</gene>
<name>A0A098LD78_9BACT</name>
<dbReference type="InterPro" id="IPR005084">
    <property type="entry name" value="CBM6"/>
</dbReference>
<feature type="domain" description="CBM6" evidence="11">
    <location>
        <begin position="556"/>
        <end position="702"/>
    </location>
</feature>
<dbReference type="eggNOG" id="COG5276">
    <property type="taxonomic scope" value="Bacteria"/>
</dbReference>
<evidence type="ECO:0000256" key="1">
    <source>
        <dbReference type="ARBA" id="ARBA00000681"/>
    </source>
</evidence>
<dbReference type="Gene3D" id="2.60.120.260">
    <property type="entry name" value="Galactose-binding domain-like"/>
    <property type="match status" value="2"/>
</dbReference>
<dbReference type="SUPFAM" id="SSF51445">
    <property type="entry name" value="(Trans)glycosidases"/>
    <property type="match status" value="1"/>
</dbReference>
<dbReference type="SMART" id="SM00633">
    <property type="entry name" value="Glyco_10"/>
    <property type="match status" value="1"/>
</dbReference>
<dbReference type="InterPro" id="IPR017853">
    <property type="entry name" value="GH"/>
</dbReference>
<keyword evidence="6" id="KW-0378">Hydrolase</keyword>
<evidence type="ECO:0000256" key="5">
    <source>
        <dbReference type="ARBA" id="ARBA00022729"/>
    </source>
</evidence>
<dbReference type="STRING" id="153721.MYP_2104"/>
<accession>A0A098LD78</accession>
<keyword evidence="4" id="KW-0858">Xylan degradation</keyword>
<comment type="caution">
    <text evidence="13">The sequence shown here is derived from an EMBL/GenBank/DDBJ whole genome shotgun (WGS) entry which is preliminary data.</text>
</comment>
<evidence type="ECO:0000256" key="10">
    <source>
        <dbReference type="PROSITE-ProRule" id="PRU10061"/>
    </source>
</evidence>
<sequence>MNKSKIIFNLIGIIILFVAYNSFAQTYPPSAVITMPFSNAYFKTGTDVEIHVYATDIGKTTNNGTVTKVEFFNGTTKLGETSTHSNNTYRFVWGCVPAGEYRITAKATNNKGVSFTSVGVLITVGNANFPSQGLAACKGKYMAGLHQNQLLGSWNSYFNGISAENACKWGSVEGNRDVMNWNGADAAYKAANDRKIMFRWHAAMWAAQYPNWLFTLSTADARAELIEYMEGIAARYKYIDQIDVLNEQLFTHQQANQQMRDKFSGKTNTAVDDFSWQIWLFTEARRIFPNTKLVLNDYGLEGSNSAIDEMLKLVAALRDRGIIDGFGTQAHWFSVDRQPAGRITQDCSRMARGGVPVYVTELDMAGGNDNNNNEQQQLASFQTHFPEFWEHPHVKGITWWGHVLNRTWVTGTGFTLENGQDRAAGAWLKTYMNSRPKVGYPMCPAEGCSNDGKISLAITAPTEGQIFTTADQITLSATAIDGDGTIANVKFYSGSTLLNTDNSAPYSFIWTGAPAGTHEIKVVATDNQGNIAEAKVTIKVNVPQGPYNGTWHVIPGTIQLEHFDVGGNGFAYMDATPGSEVTPVVNFRTDEDVDIENCTDVGAGYNIGWTTAGEWLEYSVDVKTPGAYDLDLRIAANGDGRTVTVAMDGVNIASNIAIPNTVGWQTWQTVKVKDVNLTAGKKIMRVTIGATDYVNMNYVTFTLTKELKQEPFKGSAHLIPGRIEAEEYDLGGEGLAYHEANANGNEGKATFRNDEVDIETTQDSDGAYNVGYILQGEWLEYTVNVAASGKYDLDVRIAAEGENKSFHIEMDGVNVTGPINIPNTGGWQTWQTVTLNDINLTGGEHIMRIAFDSDYMNLNYVEFKDVITGIAEEEFSSIAVFPNPFTASGIQINNAGEFQYKITDISGILVESGNGRRGHNVGKNLSEGIYFLIVENNNNVSVHKIVKQ</sequence>
<keyword evidence="5" id="KW-0732">Signal</keyword>
<dbReference type="InterPro" id="IPR013783">
    <property type="entry name" value="Ig-like_fold"/>
</dbReference>
<dbReference type="NCBIfam" id="TIGR04183">
    <property type="entry name" value="Por_Secre_tail"/>
    <property type="match status" value="1"/>
</dbReference>
<dbReference type="Gene3D" id="2.60.40.10">
    <property type="entry name" value="Immunoglobulins"/>
    <property type="match status" value="2"/>
</dbReference>
<evidence type="ECO:0000256" key="4">
    <source>
        <dbReference type="ARBA" id="ARBA00022651"/>
    </source>
</evidence>
<keyword evidence="9" id="KW-0624">Polysaccharide degradation</keyword>
<dbReference type="PANTHER" id="PTHR31490">
    <property type="entry name" value="GLYCOSYL HYDROLASE"/>
    <property type="match status" value="1"/>
</dbReference>
<dbReference type="InterPro" id="IPR008979">
    <property type="entry name" value="Galactose-bd-like_sf"/>
</dbReference>
<dbReference type="PROSITE" id="PS51175">
    <property type="entry name" value="CBM6"/>
    <property type="match status" value="2"/>
</dbReference>
<feature type="domain" description="GH10" evidence="12">
    <location>
        <begin position="139"/>
        <end position="431"/>
    </location>
</feature>